<keyword evidence="1" id="KW-1133">Transmembrane helix</keyword>
<feature type="transmembrane region" description="Helical" evidence="1">
    <location>
        <begin position="144"/>
        <end position="165"/>
    </location>
</feature>
<evidence type="ECO:0000256" key="1">
    <source>
        <dbReference type="SAM" id="Phobius"/>
    </source>
</evidence>
<reference evidence="2" key="1">
    <citation type="submission" date="2018-04" db="EMBL/GenBank/DDBJ databases">
        <title>WGS assembly of Panicum hallii.</title>
        <authorList>
            <person name="Lovell J."/>
            <person name="Jenkins J."/>
            <person name="Lowry D."/>
            <person name="Mamidi S."/>
            <person name="Sreedasyam A."/>
            <person name="Weng X."/>
            <person name="Barry K."/>
            <person name="Bonette J."/>
            <person name="Campitelli B."/>
            <person name="Daum C."/>
            <person name="Gordon S."/>
            <person name="Gould B."/>
            <person name="Lipzen A."/>
            <person name="Macqueen A."/>
            <person name="Palacio-Mejia J."/>
            <person name="Plott C."/>
            <person name="Shakirov E."/>
            <person name="Shu S."/>
            <person name="Yoshinaga Y."/>
            <person name="Zane M."/>
            <person name="Rokhsar D."/>
            <person name="Grimwood J."/>
            <person name="Schmutz J."/>
            <person name="Juenger T."/>
        </authorList>
    </citation>
    <scope>NUCLEOTIDE SEQUENCE [LARGE SCALE GENOMIC DNA]</scope>
    <source>
        <strain evidence="2">FIL2</strain>
    </source>
</reference>
<dbReference type="AlphaFoldDB" id="A0A2T8IH70"/>
<gene>
    <name evidence="2" type="ORF">PAHAL_6G226700</name>
</gene>
<feature type="transmembrane region" description="Helical" evidence="1">
    <location>
        <begin position="103"/>
        <end position="123"/>
    </location>
</feature>
<feature type="transmembrane region" description="Helical" evidence="1">
    <location>
        <begin position="20"/>
        <end position="42"/>
    </location>
</feature>
<feature type="transmembrane region" description="Helical" evidence="1">
    <location>
        <begin position="71"/>
        <end position="91"/>
    </location>
</feature>
<keyword evidence="1" id="KW-0472">Membrane</keyword>
<accession>A0A2T8IH70</accession>
<dbReference type="Proteomes" id="UP000243499">
    <property type="component" value="Chromosome 6"/>
</dbReference>
<protein>
    <submittedName>
        <fullName evidence="2">Uncharacterized protein</fullName>
    </submittedName>
</protein>
<keyword evidence="1" id="KW-0812">Transmembrane</keyword>
<organism evidence="2">
    <name type="scientific">Panicum hallii</name>
    <dbReference type="NCBI Taxonomy" id="206008"/>
    <lineage>
        <taxon>Eukaryota</taxon>
        <taxon>Viridiplantae</taxon>
        <taxon>Streptophyta</taxon>
        <taxon>Embryophyta</taxon>
        <taxon>Tracheophyta</taxon>
        <taxon>Spermatophyta</taxon>
        <taxon>Magnoliopsida</taxon>
        <taxon>Liliopsida</taxon>
        <taxon>Poales</taxon>
        <taxon>Poaceae</taxon>
        <taxon>PACMAD clade</taxon>
        <taxon>Panicoideae</taxon>
        <taxon>Panicodae</taxon>
        <taxon>Paniceae</taxon>
        <taxon>Panicinae</taxon>
        <taxon>Panicum</taxon>
        <taxon>Panicum sect. Panicum</taxon>
    </lineage>
</organism>
<evidence type="ECO:0000313" key="2">
    <source>
        <dbReference type="EMBL" id="PVH37033.1"/>
    </source>
</evidence>
<sequence length="176" mass="19607">MALDFLRPGAPHDQPLVDLPTAMSAIFVAVLNAGITTMYYLLPCHGASAAACAGAGDLELMHYDLYWRANFATAVLGVALLVVGVALLAFPETVLRSPAWPPVLKWMVWTAKVLTGVTLTYSLSVLHYCLRMHARPLFDWLSQWLYHHLFLTATIVVLCNLMYFYSVYCSELRRVA</sequence>
<dbReference type="Gramene" id="PVH37033">
    <property type="protein sequence ID" value="PVH37033"/>
    <property type="gene ID" value="PAHAL_6G226700"/>
</dbReference>
<dbReference type="EMBL" id="CM008051">
    <property type="protein sequence ID" value="PVH37033.1"/>
    <property type="molecule type" value="Genomic_DNA"/>
</dbReference>
<name>A0A2T8IH70_9POAL</name>
<proteinExistence type="predicted"/>